<dbReference type="Pfam" id="PF01068">
    <property type="entry name" value="DNA_ligase_A_M"/>
    <property type="match status" value="1"/>
</dbReference>
<evidence type="ECO:0000256" key="1">
    <source>
        <dbReference type="ARBA" id="ARBA00022598"/>
    </source>
</evidence>
<name>A0ABQ3QL56_9ACTN</name>
<keyword evidence="7" id="KW-1185">Reference proteome</keyword>
<comment type="caution">
    <text evidence="6">The sequence shown here is derived from an EMBL/GenBank/DDBJ whole genome shotgun (WGS) entry which is preliminary data.</text>
</comment>
<evidence type="ECO:0000256" key="2">
    <source>
        <dbReference type="ARBA" id="ARBA00022705"/>
    </source>
</evidence>
<gene>
    <name evidence="6" type="ORF">Sviol_24130</name>
</gene>
<dbReference type="Proteomes" id="UP001050808">
    <property type="component" value="Unassembled WGS sequence"/>
</dbReference>
<keyword evidence="4" id="KW-0234">DNA repair</keyword>
<dbReference type="PANTHER" id="PTHR47810">
    <property type="entry name" value="DNA LIGASE"/>
    <property type="match status" value="1"/>
</dbReference>
<dbReference type="SUPFAM" id="SSF56091">
    <property type="entry name" value="DNA ligase/mRNA capping enzyme, catalytic domain"/>
    <property type="match status" value="1"/>
</dbReference>
<reference evidence="6" key="1">
    <citation type="submission" date="2024-05" db="EMBL/GenBank/DDBJ databases">
        <title>Whole genome shotgun sequence of Streptomyces violascens NBRC 12920.</title>
        <authorList>
            <person name="Komaki H."/>
            <person name="Tamura T."/>
        </authorList>
    </citation>
    <scope>NUCLEOTIDE SEQUENCE</scope>
    <source>
        <strain evidence="6">NBRC 12920</strain>
    </source>
</reference>
<keyword evidence="3" id="KW-0227">DNA damage</keyword>
<keyword evidence="2" id="KW-0235">DNA replication</keyword>
<dbReference type="GO" id="GO:0016874">
    <property type="term" value="F:ligase activity"/>
    <property type="evidence" value="ECO:0007669"/>
    <property type="project" value="UniProtKB-KW"/>
</dbReference>
<dbReference type="InterPro" id="IPR050326">
    <property type="entry name" value="NAD_dep_DNA_ligaseB"/>
</dbReference>
<dbReference type="PANTHER" id="PTHR47810:SF1">
    <property type="entry name" value="DNA LIGASE B"/>
    <property type="match status" value="1"/>
</dbReference>
<evidence type="ECO:0000256" key="4">
    <source>
        <dbReference type="ARBA" id="ARBA00023204"/>
    </source>
</evidence>
<dbReference type="RefSeq" id="WP_189970359.1">
    <property type="nucleotide sequence ID" value="NZ_BMUA01000035.1"/>
</dbReference>
<protein>
    <submittedName>
        <fullName evidence="6">DNA ligase</fullName>
    </submittedName>
</protein>
<dbReference type="Gene3D" id="3.30.470.30">
    <property type="entry name" value="DNA ligase/mRNA capping enzyme"/>
    <property type="match status" value="1"/>
</dbReference>
<dbReference type="InterPro" id="IPR044119">
    <property type="entry name" value="Adenylation_LigC-like"/>
</dbReference>
<feature type="domain" description="ATP-dependent DNA ligase family profile" evidence="5">
    <location>
        <begin position="19"/>
        <end position="193"/>
    </location>
</feature>
<keyword evidence="1 6" id="KW-0436">Ligase</keyword>
<organism evidence="6 7">
    <name type="scientific">Streptomyces violascens</name>
    <dbReference type="NCBI Taxonomy" id="67381"/>
    <lineage>
        <taxon>Bacteria</taxon>
        <taxon>Bacillati</taxon>
        <taxon>Actinomycetota</taxon>
        <taxon>Actinomycetes</taxon>
        <taxon>Kitasatosporales</taxon>
        <taxon>Streptomycetaceae</taxon>
        <taxon>Streptomyces</taxon>
    </lineage>
</organism>
<dbReference type="EMBL" id="BNDY01000003">
    <property type="protein sequence ID" value="GHI38005.1"/>
    <property type="molecule type" value="Genomic_DNA"/>
</dbReference>
<evidence type="ECO:0000313" key="7">
    <source>
        <dbReference type="Proteomes" id="UP001050808"/>
    </source>
</evidence>
<dbReference type="CDD" id="cd07905">
    <property type="entry name" value="Adenylation_DNA_ligase_LigC"/>
    <property type="match status" value="1"/>
</dbReference>
<evidence type="ECO:0000256" key="3">
    <source>
        <dbReference type="ARBA" id="ARBA00022763"/>
    </source>
</evidence>
<accession>A0ABQ3QL56</accession>
<evidence type="ECO:0000259" key="5">
    <source>
        <dbReference type="Pfam" id="PF01068"/>
    </source>
</evidence>
<sequence length="287" mass="30778">MEYPVAVALAQPVPVLPAGAGWWYEPKMDGHRCVLWRDADTVRPHARSGRTVTSAWFDIALAGMSLPAGTVLDGEAVIWNEGRLDFSAVQARAASTVTRARVLGAQLPASYAVWDLLAHPDLGDIRARPYLERRRLLLQVLEHIGPPIQAVPATDDIEVARAWYEHLQAQGVEGVVAKRATAPYRAGRIWVKIRHADTIDAEVVGYTGPSSRPRALAVRLPDGRRALTQRLTAPLAGAAAARLAAAGSGGRARTDGGDTYTSATTDLTVEVLAGTTRHAVVTVTRVP</sequence>
<proteinExistence type="predicted"/>
<dbReference type="InterPro" id="IPR012310">
    <property type="entry name" value="DNA_ligase_ATP-dep_cent"/>
</dbReference>
<evidence type="ECO:0000313" key="6">
    <source>
        <dbReference type="EMBL" id="GHI38005.1"/>
    </source>
</evidence>